<keyword evidence="1" id="KW-0472">Membrane</keyword>
<name>A0A147K880_9BACI</name>
<dbReference type="AlphaFoldDB" id="A0A147K880"/>
<accession>A0A147K880</accession>
<protein>
    <submittedName>
        <fullName evidence="2">Membrane protein</fullName>
    </submittedName>
</protein>
<dbReference type="InterPro" id="IPR025321">
    <property type="entry name" value="DUF4227"/>
</dbReference>
<dbReference type="PATRIC" id="fig|1150625.3.peg.1905"/>
<reference evidence="2 3" key="1">
    <citation type="journal article" date="2016" name="Front. Microbiol.">
        <title>Microevolution Analysis of Bacillus coahuilensis Unveils Differences in Phosphorus Acquisition Strategies and Their Regulation.</title>
        <authorList>
            <person name="Gomez-Lunar Z."/>
            <person name="Hernandez-Gonzalez I."/>
            <person name="Rodriguez-Torres M.D."/>
            <person name="Souza V."/>
            <person name="Olmedo-Alvarez G."/>
        </authorList>
    </citation>
    <scope>NUCLEOTIDE SEQUENCE [LARGE SCALE GENOMIC DNA]</scope>
    <source>
        <strain evidence="3">p1.1.43</strain>
    </source>
</reference>
<evidence type="ECO:0000313" key="2">
    <source>
        <dbReference type="EMBL" id="KUP06267.1"/>
    </source>
</evidence>
<proteinExistence type="predicted"/>
<dbReference type="EMBL" id="LDYG01000029">
    <property type="protein sequence ID" value="KUP06267.1"/>
    <property type="molecule type" value="Genomic_DNA"/>
</dbReference>
<dbReference type="Pfam" id="PF14004">
    <property type="entry name" value="DUF4227"/>
    <property type="match status" value="1"/>
</dbReference>
<keyword evidence="3" id="KW-1185">Reference proteome</keyword>
<gene>
    <name evidence="2" type="ORF">Q75_09005</name>
</gene>
<dbReference type="Proteomes" id="UP000074108">
    <property type="component" value="Unassembled WGS sequence"/>
</dbReference>
<evidence type="ECO:0000313" key="3">
    <source>
        <dbReference type="Proteomes" id="UP000074108"/>
    </source>
</evidence>
<dbReference type="STRING" id="1150625.Q75_09005"/>
<feature type="transmembrane region" description="Helical" evidence="1">
    <location>
        <begin position="20"/>
        <end position="38"/>
    </location>
</feature>
<keyword evidence="1" id="KW-0812">Transmembrane</keyword>
<evidence type="ECO:0000256" key="1">
    <source>
        <dbReference type="SAM" id="Phobius"/>
    </source>
</evidence>
<comment type="caution">
    <text evidence="2">The sequence shown here is derived from an EMBL/GenBank/DDBJ whole genome shotgun (WGS) entry which is preliminary data.</text>
</comment>
<organism evidence="2 3">
    <name type="scientific">Bacillus coahuilensis p1.1.43</name>
    <dbReference type="NCBI Taxonomy" id="1150625"/>
    <lineage>
        <taxon>Bacteria</taxon>
        <taxon>Bacillati</taxon>
        <taxon>Bacillota</taxon>
        <taxon>Bacilli</taxon>
        <taxon>Bacillales</taxon>
        <taxon>Bacillaceae</taxon>
        <taxon>Bacillus</taxon>
    </lineage>
</organism>
<keyword evidence="1" id="KW-1133">Transmembrane helix</keyword>
<sequence>MNGGRSLRHSTLSIWRTMKVFILFTGSTILFYYGIMWVNNEYQQYNRYDEPESGAVKVFQPLNGVEEGWYHRLILFYRDGE</sequence>